<accession>A0ABS3ND01</accession>
<keyword evidence="1" id="KW-0732">Signal</keyword>
<protein>
    <submittedName>
        <fullName evidence="2">Uncharacterized protein</fullName>
    </submittedName>
</protein>
<feature type="chain" id="PRO_5046897382" evidence="1">
    <location>
        <begin position="25"/>
        <end position="120"/>
    </location>
</feature>
<name>A0ABS3ND01_9GAMM</name>
<evidence type="ECO:0000313" key="2">
    <source>
        <dbReference type="EMBL" id="MBO1518467.1"/>
    </source>
</evidence>
<dbReference type="Proteomes" id="UP000664882">
    <property type="component" value="Unassembled WGS sequence"/>
</dbReference>
<comment type="caution">
    <text evidence="2">The sequence shown here is derived from an EMBL/GenBank/DDBJ whole genome shotgun (WGS) entry which is preliminary data.</text>
</comment>
<gene>
    <name evidence="2" type="ORF">J3U76_02255</name>
</gene>
<evidence type="ECO:0000256" key="1">
    <source>
        <dbReference type="SAM" id="SignalP"/>
    </source>
</evidence>
<keyword evidence="3" id="KW-1185">Reference proteome</keyword>
<reference evidence="2 3" key="1">
    <citation type="submission" date="2021-03" db="EMBL/GenBank/DDBJ databases">
        <title>Oceanisphaera sp. nov., isolated from the intestine.</title>
        <authorList>
            <person name="Zhao L.-H."/>
            <person name="Shi L.-F."/>
        </authorList>
    </citation>
    <scope>NUCLEOTIDE SEQUENCE [LARGE SCALE GENOMIC DNA]</scope>
    <source>
        <strain evidence="2 3">DM8</strain>
    </source>
</reference>
<dbReference type="EMBL" id="JAGDFX010000002">
    <property type="protein sequence ID" value="MBO1518467.1"/>
    <property type="molecule type" value="Genomic_DNA"/>
</dbReference>
<organism evidence="2 3">
    <name type="scientific">Oceanisphaera pacifica</name>
    <dbReference type="NCBI Taxonomy" id="2818389"/>
    <lineage>
        <taxon>Bacteria</taxon>
        <taxon>Pseudomonadati</taxon>
        <taxon>Pseudomonadota</taxon>
        <taxon>Gammaproteobacteria</taxon>
        <taxon>Aeromonadales</taxon>
        <taxon>Aeromonadaceae</taxon>
        <taxon>Oceanisphaera</taxon>
    </lineage>
</organism>
<proteinExistence type="predicted"/>
<evidence type="ECO:0000313" key="3">
    <source>
        <dbReference type="Proteomes" id="UP000664882"/>
    </source>
</evidence>
<feature type="signal peptide" evidence="1">
    <location>
        <begin position="1"/>
        <end position="24"/>
    </location>
</feature>
<dbReference type="RefSeq" id="WP_208004048.1">
    <property type="nucleotide sequence ID" value="NZ_JAGDFX010000002.1"/>
</dbReference>
<sequence length="120" mass="12960">MNIFTAKSTAAWLLLSLLATPAMANSFFSDIATFGQELWDETKKLAPGIQYDKRNEAAPVVQASPNDGRDLPALEPENANIAVSQVGKPSNTSVAEAPARQLAPVAANHGWQFEEQDHLK</sequence>